<dbReference type="AlphaFoldDB" id="A0A844SPI6"/>
<gene>
    <name evidence="1" type="ORF">GPL21_21695</name>
</gene>
<name>A0A844SPI6_9BRAD</name>
<reference evidence="1 2" key="1">
    <citation type="submission" date="2019-12" db="EMBL/GenBank/DDBJ databases">
        <title>Draft genome sequences Bradyrhizobium cajani AMBPC1010, Bradyrhizobium pachyrhizi AMBPC1040 and Bradyrhizobium yuanmingense ALSPC3051, three plant growth promoting strains isolated from nodules of Cajanus cajan L. in Dominican Republic.</title>
        <authorList>
            <person name="Flores-Felix J.D."/>
            <person name="Araujo J."/>
            <person name="Diaz-Alcantara C."/>
            <person name="Gonzalez-Andres F."/>
            <person name="Velazquez E."/>
        </authorList>
    </citation>
    <scope>NUCLEOTIDE SEQUENCE [LARGE SCALE GENOMIC DNA]</scope>
    <source>
        <strain evidence="1 2">1040</strain>
    </source>
</reference>
<proteinExistence type="predicted"/>
<dbReference type="Proteomes" id="UP000436468">
    <property type="component" value="Unassembled WGS sequence"/>
</dbReference>
<keyword evidence="2" id="KW-1185">Reference proteome</keyword>
<accession>A0A844SPI6</accession>
<evidence type="ECO:0000313" key="1">
    <source>
        <dbReference type="EMBL" id="MVT67716.1"/>
    </source>
</evidence>
<evidence type="ECO:0000313" key="2">
    <source>
        <dbReference type="Proteomes" id="UP000436468"/>
    </source>
</evidence>
<dbReference type="EMBL" id="WQNF01000015">
    <property type="protein sequence ID" value="MVT67716.1"/>
    <property type="molecule type" value="Genomic_DNA"/>
</dbReference>
<dbReference type="RefSeq" id="WP_157345859.1">
    <property type="nucleotide sequence ID" value="NZ_CP121667.1"/>
</dbReference>
<organism evidence="1 2">
    <name type="scientific">Bradyrhizobium pachyrhizi</name>
    <dbReference type="NCBI Taxonomy" id="280333"/>
    <lineage>
        <taxon>Bacteria</taxon>
        <taxon>Pseudomonadati</taxon>
        <taxon>Pseudomonadota</taxon>
        <taxon>Alphaproteobacteria</taxon>
        <taxon>Hyphomicrobiales</taxon>
        <taxon>Nitrobacteraceae</taxon>
        <taxon>Bradyrhizobium</taxon>
    </lineage>
</organism>
<sequence>MNHRDANIVLRISQEAHAYHDGIDHCEIEIPDAITSLLGVPSTPDSRLE</sequence>
<protein>
    <submittedName>
        <fullName evidence="1">Uncharacterized protein</fullName>
    </submittedName>
</protein>
<comment type="caution">
    <text evidence="1">The sequence shown here is derived from an EMBL/GenBank/DDBJ whole genome shotgun (WGS) entry which is preliminary data.</text>
</comment>